<dbReference type="EMBL" id="CP111022">
    <property type="protein sequence ID" value="WAR18875.1"/>
    <property type="molecule type" value="Genomic_DNA"/>
</dbReference>
<reference evidence="1" key="1">
    <citation type="submission" date="2022-11" db="EMBL/GenBank/DDBJ databases">
        <title>Centuries of genome instability and evolution in soft-shell clam transmissible cancer (bioRxiv).</title>
        <authorList>
            <person name="Hart S.F.M."/>
            <person name="Yonemitsu M.A."/>
            <person name="Giersch R.M."/>
            <person name="Beal B.F."/>
            <person name="Arriagada G."/>
            <person name="Davis B.W."/>
            <person name="Ostrander E.A."/>
            <person name="Goff S.P."/>
            <person name="Metzger M.J."/>
        </authorList>
    </citation>
    <scope>NUCLEOTIDE SEQUENCE</scope>
    <source>
        <strain evidence="1">MELC-2E11</strain>
        <tissue evidence="1">Siphon/mantle</tissue>
    </source>
</reference>
<evidence type="ECO:0000313" key="2">
    <source>
        <dbReference type="Proteomes" id="UP001164746"/>
    </source>
</evidence>
<accession>A0ABY7F9M4</accession>
<proteinExistence type="predicted"/>
<organism evidence="1 2">
    <name type="scientific">Mya arenaria</name>
    <name type="common">Soft-shell clam</name>
    <dbReference type="NCBI Taxonomy" id="6604"/>
    <lineage>
        <taxon>Eukaryota</taxon>
        <taxon>Metazoa</taxon>
        <taxon>Spiralia</taxon>
        <taxon>Lophotrochozoa</taxon>
        <taxon>Mollusca</taxon>
        <taxon>Bivalvia</taxon>
        <taxon>Autobranchia</taxon>
        <taxon>Heteroconchia</taxon>
        <taxon>Euheterodonta</taxon>
        <taxon>Imparidentia</taxon>
        <taxon>Neoheterodontei</taxon>
        <taxon>Myida</taxon>
        <taxon>Myoidea</taxon>
        <taxon>Myidae</taxon>
        <taxon>Mya</taxon>
    </lineage>
</organism>
<gene>
    <name evidence="1" type="ORF">MAR_000713</name>
</gene>
<protein>
    <submittedName>
        <fullName evidence="1">Uncharacterized protein</fullName>
    </submittedName>
</protein>
<name>A0ABY7F9M4_MYAAR</name>
<keyword evidence="2" id="KW-1185">Reference proteome</keyword>
<dbReference type="Proteomes" id="UP001164746">
    <property type="component" value="Chromosome 11"/>
</dbReference>
<evidence type="ECO:0000313" key="1">
    <source>
        <dbReference type="EMBL" id="WAR18875.1"/>
    </source>
</evidence>
<sequence length="80" mass="8528">MWVSKMDTNMSWGTNVNSLTKPAGLPPLGEHGQPEVITLLTTYRRRLATRRLLTLDFGSDVALLAGHPGAGGRCPLGSPA</sequence>